<dbReference type="EMBL" id="JAACJJ010000042">
    <property type="protein sequence ID" value="KAF5316365.1"/>
    <property type="molecule type" value="Genomic_DNA"/>
</dbReference>
<dbReference type="AlphaFoldDB" id="A0A8H5B4E6"/>
<name>A0A8H5B4E6_9AGAR</name>
<evidence type="ECO:0000313" key="2">
    <source>
        <dbReference type="Proteomes" id="UP000567179"/>
    </source>
</evidence>
<gene>
    <name evidence="1" type="ORF">D9619_006879</name>
</gene>
<evidence type="ECO:0000313" key="1">
    <source>
        <dbReference type="EMBL" id="KAF5316365.1"/>
    </source>
</evidence>
<keyword evidence="2" id="KW-1185">Reference proteome</keyword>
<organism evidence="1 2">
    <name type="scientific">Psilocybe cf. subviscida</name>
    <dbReference type="NCBI Taxonomy" id="2480587"/>
    <lineage>
        <taxon>Eukaryota</taxon>
        <taxon>Fungi</taxon>
        <taxon>Dikarya</taxon>
        <taxon>Basidiomycota</taxon>
        <taxon>Agaricomycotina</taxon>
        <taxon>Agaricomycetes</taxon>
        <taxon>Agaricomycetidae</taxon>
        <taxon>Agaricales</taxon>
        <taxon>Agaricineae</taxon>
        <taxon>Strophariaceae</taxon>
        <taxon>Psilocybe</taxon>
    </lineage>
</organism>
<sequence>MLTSFNESRVGLMNEDDDISDKAYFSVEHKRCFPLSYAALWTIVLMRHFVGYQFDARWVLFRKAPAEDVVKYEMRTYSLNDGDTFQSDPSAEVDKARETLYKNSTSRIPKSIAEQLPNKTSEIYGATISSAWRCFISCIVWYELPIMNR</sequence>
<accession>A0A8H5B4E6</accession>
<protein>
    <submittedName>
        <fullName evidence="1">Uncharacterized protein</fullName>
    </submittedName>
</protein>
<dbReference type="Proteomes" id="UP000567179">
    <property type="component" value="Unassembled WGS sequence"/>
</dbReference>
<proteinExistence type="predicted"/>
<dbReference type="OrthoDB" id="3687641at2759"/>
<comment type="caution">
    <text evidence="1">The sequence shown here is derived from an EMBL/GenBank/DDBJ whole genome shotgun (WGS) entry which is preliminary data.</text>
</comment>
<reference evidence="1 2" key="1">
    <citation type="journal article" date="2020" name="ISME J.">
        <title>Uncovering the hidden diversity of litter-decomposition mechanisms in mushroom-forming fungi.</title>
        <authorList>
            <person name="Floudas D."/>
            <person name="Bentzer J."/>
            <person name="Ahren D."/>
            <person name="Johansson T."/>
            <person name="Persson P."/>
            <person name="Tunlid A."/>
        </authorList>
    </citation>
    <scope>NUCLEOTIDE SEQUENCE [LARGE SCALE GENOMIC DNA]</scope>
    <source>
        <strain evidence="1 2">CBS 101986</strain>
    </source>
</reference>